<dbReference type="SUPFAM" id="SSF53187">
    <property type="entry name" value="Zn-dependent exopeptidases"/>
    <property type="match status" value="1"/>
</dbReference>
<comment type="caution">
    <text evidence="3">The sequence shown here is derived from an EMBL/GenBank/DDBJ whole genome shotgun (WGS) entry which is preliminary data.</text>
</comment>
<keyword evidence="1" id="KW-1133">Transmembrane helix</keyword>
<dbReference type="Proteomes" id="UP000678393">
    <property type="component" value="Unassembled WGS sequence"/>
</dbReference>
<gene>
    <name evidence="3" type="ORF">CUNI_LOCUS1026</name>
</gene>
<dbReference type="SUPFAM" id="SSF52025">
    <property type="entry name" value="PA domain"/>
    <property type="match status" value="1"/>
</dbReference>
<feature type="transmembrane region" description="Helical" evidence="1">
    <location>
        <begin position="29"/>
        <end position="52"/>
    </location>
</feature>
<keyword evidence="1" id="KW-0472">Membrane</keyword>
<name>A0A8S3YGF3_9EUPU</name>
<feature type="domain" description="PA" evidence="2">
    <location>
        <begin position="187"/>
        <end position="275"/>
    </location>
</feature>
<proteinExistence type="predicted"/>
<dbReference type="PANTHER" id="PTHR10404:SF77">
    <property type="entry name" value="GLUTAMATE CARBOXYPEPTIDASE 2 HOMOLOG"/>
    <property type="match status" value="1"/>
</dbReference>
<dbReference type="EMBL" id="CAJHNH020000120">
    <property type="protein sequence ID" value="CAG5115468.1"/>
    <property type="molecule type" value="Genomic_DNA"/>
</dbReference>
<dbReference type="OrthoDB" id="5841748at2759"/>
<evidence type="ECO:0000259" key="2">
    <source>
        <dbReference type="Pfam" id="PF02225"/>
    </source>
</evidence>
<accession>A0A8S3YGF3</accession>
<reference evidence="3" key="1">
    <citation type="submission" date="2021-04" db="EMBL/GenBank/DDBJ databases">
        <authorList>
            <consortium name="Molecular Ecology Group"/>
        </authorList>
    </citation>
    <scope>NUCLEOTIDE SEQUENCE</scope>
</reference>
<evidence type="ECO:0000256" key="1">
    <source>
        <dbReference type="SAM" id="Phobius"/>
    </source>
</evidence>
<dbReference type="InterPro" id="IPR003137">
    <property type="entry name" value="PA_domain"/>
</dbReference>
<dbReference type="PANTHER" id="PTHR10404">
    <property type="entry name" value="N-ACETYLATED-ALPHA-LINKED ACIDIC DIPEPTIDASE"/>
    <property type="match status" value="1"/>
</dbReference>
<keyword evidence="4" id="KW-1185">Reference proteome</keyword>
<feature type="non-terminal residue" evidence="3">
    <location>
        <position position="324"/>
    </location>
</feature>
<dbReference type="AlphaFoldDB" id="A0A8S3YGF3"/>
<organism evidence="3 4">
    <name type="scientific">Candidula unifasciata</name>
    <dbReference type="NCBI Taxonomy" id="100452"/>
    <lineage>
        <taxon>Eukaryota</taxon>
        <taxon>Metazoa</taxon>
        <taxon>Spiralia</taxon>
        <taxon>Lophotrochozoa</taxon>
        <taxon>Mollusca</taxon>
        <taxon>Gastropoda</taxon>
        <taxon>Heterobranchia</taxon>
        <taxon>Euthyneura</taxon>
        <taxon>Panpulmonata</taxon>
        <taxon>Eupulmonata</taxon>
        <taxon>Stylommatophora</taxon>
        <taxon>Helicina</taxon>
        <taxon>Helicoidea</taxon>
        <taxon>Geomitridae</taxon>
        <taxon>Candidula</taxon>
    </lineage>
</organism>
<dbReference type="GO" id="GO:0004180">
    <property type="term" value="F:carboxypeptidase activity"/>
    <property type="evidence" value="ECO:0007669"/>
    <property type="project" value="TreeGrafter"/>
</dbReference>
<protein>
    <recommendedName>
        <fullName evidence="2">PA domain-containing protein</fullName>
    </recommendedName>
</protein>
<dbReference type="InterPro" id="IPR046450">
    <property type="entry name" value="PA_dom_sf"/>
</dbReference>
<sequence length="324" mass="35438">MNSHRTWHLDGKPDDKSFSLASGMSKTRLAIVLALAVGIGFMIGILIGTYAICDEVTRDGLYLPGAPDNLVSEADPSISKKIMDAIDPARIEANLRILSEFPHIAGSQRDFDLVKLLKDNFEESGLQVQITPYDVLLSYPSEGSPNTVRLLDGNNTVVYDAKDDESNFSSYRDVVPPFNAYSPSRAVEGQLVFAGYGRVEDYEWLLTIGVNVSGHLVIVKYGHIFRGDKVDIAARYGATGIIIYSDPADCTGQNMGDNRVYPETWWLPPTGAQRGTIFSGDGDPITPGYPANDLAYRYSEETVEPPMPQIPCHPIGYGAAIKIL</sequence>
<dbReference type="InterPro" id="IPR039373">
    <property type="entry name" value="Peptidase_M28B"/>
</dbReference>
<dbReference type="Pfam" id="PF02225">
    <property type="entry name" value="PA"/>
    <property type="match status" value="1"/>
</dbReference>
<keyword evidence="1" id="KW-0812">Transmembrane</keyword>
<dbReference type="Gene3D" id="3.50.30.30">
    <property type="match status" value="1"/>
</dbReference>
<evidence type="ECO:0000313" key="3">
    <source>
        <dbReference type="EMBL" id="CAG5115468.1"/>
    </source>
</evidence>
<evidence type="ECO:0000313" key="4">
    <source>
        <dbReference type="Proteomes" id="UP000678393"/>
    </source>
</evidence>